<dbReference type="SUPFAM" id="SSF109640">
    <property type="entry name" value="KRAB domain (Kruppel-associated box)"/>
    <property type="match status" value="1"/>
</dbReference>
<organism evidence="10 11">
    <name type="scientific">Chelydra serpentina</name>
    <name type="common">Snapping turtle</name>
    <name type="synonym">Testudo serpentina</name>
    <dbReference type="NCBI Taxonomy" id="8475"/>
    <lineage>
        <taxon>Eukaryota</taxon>
        <taxon>Metazoa</taxon>
        <taxon>Chordata</taxon>
        <taxon>Craniata</taxon>
        <taxon>Vertebrata</taxon>
        <taxon>Euteleostomi</taxon>
        <taxon>Archelosauria</taxon>
        <taxon>Testudinata</taxon>
        <taxon>Testudines</taxon>
        <taxon>Cryptodira</taxon>
        <taxon>Durocryptodira</taxon>
        <taxon>Americhelydia</taxon>
        <taxon>Chelydroidea</taxon>
        <taxon>Chelydridae</taxon>
        <taxon>Chelydra</taxon>
    </lineage>
</organism>
<evidence type="ECO:0000313" key="10">
    <source>
        <dbReference type="EMBL" id="KAG6923389.1"/>
    </source>
</evidence>
<dbReference type="OrthoDB" id="9390966at2759"/>
<dbReference type="Gene3D" id="3.30.160.60">
    <property type="entry name" value="Classic Zinc Finger"/>
    <property type="match status" value="2"/>
</dbReference>
<dbReference type="PANTHER" id="PTHR23232">
    <property type="entry name" value="KRAB DOMAIN C2H2 ZINC FINGER"/>
    <property type="match status" value="1"/>
</dbReference>
<dbReference type="PROSITE" id="PS00028">
    <property type="entry name" value="ZINC_FINGER_C2H2_1"/>
    <property type="match status" value="2"/>
</dbReference>
<feature type="domain" description="C2H2-type" evidence="7">
    <location>
        <begin position="202"/>
        <end position="229"/>
    </location>
</feature>
<evidence type="ECO:0000256" key="4">
    <source>
        <dbReference type="ARBA" id="ARBA00022833"/>
    </source>
</evidence>
<dbReference type="InterPro" id="IPR050169">
    <property type="entry name" value="Krueppel_C2H2_ZnF"/>
</dbReference>
<feature type="domain" description="KRAB-related" evidence="9">
    <location>
        <begin position="18"/>
        <end position="82"/>
    </location>
</feature>
<dbReference type="InterPro" id="IPR036236">
    <property type="entry name" value="Znf_C2H2_sf"/>
</dbReference>
<keyword evidence="1" id="KW-0479">Metal-binding</keyword>
<dbReference type="Gene3D" id="6.10.140.140">
    <property type="match status" value="1"/>
</dbReference>
<evidence type="ECO:0000256" key="1">
    <source>
        <dbReference type="ARBA" id="ARBA00022723"/>
    </source>
</evidence>
<proteinExistence type="predicted"/>
<dbReference type="PROSITE" id="PS50157">
    <property type="entry name" value="ZINC_FINGER_C2H2_2"/>
    <property type="match status" value="2"/>
</dbReference>
<protein>
    <submittedName>
        <fullName evidence="10">ZFP92 zinc finger protein</fullName>
    </submittedName>
</protein>
<evidence type="ECO:0000313" key="11">
    <source>
        <dbReference type="Proteomes" id="UP000765507"/>
    </source>
</evidence>
<dbReference type="CDD" id="cd07765">
    <property type="entry name" value="KRAB_A-box"/>
    <property type="match status" value="1"/>
</dbReference>
<feature type="non-terminal residue" evidence="10">
    <location>
        <position position="265"/>
    </location>
</feature>
<dbReference type="SMART" id="SM00355">
    <property type="entry name" value="ZnF_C2H2"/>
    <property type="match status" value="2"/>
</dbReference>
<sequence length="265" mass="28989">SPGPRASPADMSEGLSRKVPVTFDDVAVYFSEEEWEILAEWQRELYKEVMKENLETVLSLGFQIPRPGVVSLMERGGEACAQYPRDPAPEPHLAGDGFLGPDQGADALDRQPGQAPSLPSCDARVQWGCEFGPRAQPGYQLGKAPALLGGRGAGSGAMRGGREDASGRQQSWAEEQPRRRPRDQGSVAAQHRPRAEREARPLQCPQCVKSVATRPGLAEHLRAHSGDRPFECPDCGKAFGKRSVYVVHRRNHTGERPYPCPACEK</sequence>
<keyword evidence="4" id="KW-0862">Zinc</keyword>
<feature type="non-terminal residue" evidence="10">
    <location>
        <position position="1"/>
    </location>
</feature>
<dbReference type="EMBL" id="JAHGAV010000889">
    <property type="protein sequence ID" value="KAG6923389.1"/>
    <property type="molecule type" value="Genomic_DNA"/>
</dbReference>
<feature type="region of interest" description="Disordered" evidence="6">
    <location>
        <begin position="85"/>
        <end position="119"/>
    </location>
</feature>
<dbReference type="SUPFAM" id="SSF57667">
    <property type="entry name" value="beta-beta-alpha zinc fingers"/>
    <property type="match status" value="1"/>
</dbReference>
<feature type="compositionally biased region" description="Gly residues" evidence="6">
    <location>
        <begin position="149"/>
        <end position="159"/>
    </location>
</feature>
<dbReference type="PANTHER" id="PTHR23232:SF118">
    <property type="entry name" value="ZINC FINGER PROTEIN 746"/>
    <property type="match status" value="1"/>
</dbReference>
<dbReference type="Proteomes" id="UP000765507">
    <property type="component" value="Unassembled WGS sequence"/>
</dbReference>
<dbReference type="FunFam" id="3.30.160.60:FF:002343">
    <property type="entry name" value="Zinc finger protein 33A"/>
    <property type="match status" value="1"/>
</dbReference>
<evidence type="ECO:0000256" key="2">
    <source>
        <dbReference type="ARBA" id="ARBA00022737"/>
    </source>
</evidence>
<dbReference type="InterPro" id="IPR036051">
    <property type="entry name" value="KRAB_dom_sf"/>
</dbReference>
<evidence type="ECO:0000256" key="3">
    <source>
        <dbReference type="ARBA" id="ARBA00022771"/>
    </source>
</evidence>
<evidence type="ECO:0000256" key="6">
    <source>
        <dbReference type="SAM" id="MobiDB-lite"/>
    </source>
</evidence>
<dbReference type="AlphaFoldDB" id="A0A8T1S310"/>
<dbReference type="GO" id="GO:0008270">
    <property type="term" value="F:zinc ion binding"/>
    <property type="evidence" value="ECO:0007669"/>
    <property type="project" value="UniProtKB-KW"/>
</dbReference>
<name>A0A8T1S310_CHESE</name>
<dbReference type="Pfam" id="PF01352">
    <property type="entry name" value="KRAB"/>
    <property type="match status" value="1"/>
</dbReference>
<dbReference type="SMART" id="SM00349">
    <property type="entry name" value="KRAB"/>
    <property type="match status" value="1"/>
</dbReference>
<reference evidence="10 11" key="1">
    <citation type="journal article" date="2020" name="G3 (Bethesda)">
        <title>Draft Genome of the Common Snapping Turtle, Chelydra serpentina, a Model for Phenotypic Plasticity in Reptiles.</title>
        <authorList>
            <person name="Das D."/>
            <person name="Singh S.K."/>
            <person name="Bierstedt J."/>
            <person name="Erickson A."/>
            <person name="Galli G.L.J."/>
            <person name="Crossley D.A. 2nd"/>
            <person name="Rhen T."/>
        </authorList>
    </citation>
    <scope>NUCLEOTIDE SEQUENCE [LARGE SCALE GENOMIC DNA]</scope>
    <source>
        <strain evidence="10">KW</strain>
    </source>
</reference>
<dbReference type="Pfam" id="PF00096">
    <property type="entry name" value="zf-C2H2"/>
    <property type="match status" value="1"/>
</dbReference>
<dbReference type="InterPro" id="IPR001909">
    <property type="entry name" value="KRAB"/>
</dbReference>
<feature type="domain" description="KRAB" evidence="8">
    <location>
        <begin position="21"/>
        <end position="92"/>
    </location>
</feature>
<keyword evidence="3 5" id="KW-0863">Zinc-finger</keyword>
<dbReference type="InterPro" id="IPR003655">
    <property type="entry name" value="aKRAB"/>
</dbReference>
<dbReference type="PROSITE" id="PS50805">
    <property type="entry name" value="KRAB"/>
    <property type="match status" value="1"/>
</dbReference>
<evidence type="ECO:0000259" key="7">
    <source>
        <dbReference type="PROSITE" id="PS50157"/>
    </source>
</evidence>
<keyword evidence="2" id="KW-0677">Repeat</keyword>
<feature type="domain" description="C2H2-type" evidence="7">
    <location>
        <begin position="230"/>
        <end position="257"/>
    </location>
</feature>
<evidence type="ECO:0000256" key="5">
    <source>
        <dbReference type="PROSITE-ProRule" id="PRU00042"/>
    </source>
</evidence>
<dbReference type="PROSITE" id="PS50806">
    <property type="entry name" value="KRAB_RELATED"/>
    <property type="match status" value="1"/>
</dbReference>
<accession>A0A8T1S310</accession>
<feature type="region of interest" description="Disordered" evidence="6">
    <location>
        <begin position="142"/>
        <end position="201"/>
    </location>
</feature>
<gene>
    <name evidence="10" type="ORF">G0U57_020605</name>
</gene>
<keyword evidence="11" id="KW-1185">Reference proteome</keyword>
<dbReference type="GO" id="GO:0006355">
    <property type="term" value="P:regulation of DNA-templated transcription"/>
    <property type="evidence" value="ECO:0007669"/>
    <property type="project" value="InterPro"/>
</dbReference>
<evidence type="ECO:0000259" key="9">
    <source>
        <dbReference type="PROSITE" id="PS50806"/>
    </source>
</evidence>
<dbReference type="InterPro" id="IPR013087">
    <property type="entry name" value="Znf_C2H2_type"/>
</dbReference>
<comment type="caution">
    <text evidence="10">The sequence shown here is derived from an EMBL/GenBank/DDBJ whole genome shotgun (WGS) entry which is preliminary data.</text>
</comment>
<evidence type="ECO:0000259" key="8">
    <source>
        <dbReference type="PROSITE" id="PS50805"/>
    </source>
</evidence>